<proteinExistence type="predicted"/>
<gene>
    <name evidence="1" type="ORF">METZ01_LOCUS94189</name>
</gene>
<accession>A0A381VLX7</accession>
<evidence type="ECO:0000313" key="1">
    <source>
        <dbReference type="EMBL" id="SVA41335.1"/>
    </source>
</evidence>
<reference evidence="1" key="1">
    <citation type="submission" date="2018-05" db="EMBL/GenBank/DDBJ databases">
        <authorList>
            <person name="Lanie J.A."/>
            <person name="Ng W.-L."/>
            <person name="Kazmierczak K.M."/>
            <person name="Andrzejewski T.M."/>
            <person name="Davidsen T.M."/>
            <person name="Wayne K.J."/>
            <person name="Tettelin H."/>
            <person name="Glass J.I."/>
            <person name="Rusch D."/>
            <person name="Podicherti R."/>
            <person name="Tsui H.-C.T."/>
            <person name="Winkler M.E."/>
        </authorList>
    </citation>
    <scope>NUCLEOTIDE SEQUENCE</scope>
</reference>
<protein>
    <submittedName>
        <fullName evidence="1">Uncharacterized protein</fullName>
    </submittedName>
</protein>
<dbReference type="AlphaFoldDB" id="A0A381VLX7"/>
<organism evidence="1">
    <name type="scientific">marine metagenome</name>
    <dbReference type="NCBI Taxonomy" id="408172"/>
    <lineage>
        <taxon>unclassified sequences</taxon>
        <taxon>metagenomes</taxon>
        <taxon>ecological metagenomes</taxon>
    </lineage>
</organism>
<feature type="non-terminal residue" evidence="1">
    <location>
        <position position="31"/>
    </location>
</feature>
<sequence>MVHKISNAIVDATREVILLTSNGGDTSTTSA</sequence>
<name>A0A381VLX7_9ZZZZ</name>
<dbReference type="EMBL" id="UINC01009213">
    <property type="protein sequence ID" value="SVA41335.1"/>
    <property type="molecule type" value="Genomic_DNA"/>
</dbReference>